<dbReference type="InterPro" id="IPR016024">
    <property type="entry name" value="ARM-type_fold"/>
</dbReference>
<reference evidence="1 2" key="1">
    <citation type="submission" date="2018-05" db="EMBL/GenBank/DDBJ databases">
        <title>Genomic Encyclopedia of Type Strains, Phase IV (KMG-IV): sequencing the most valuable type-strain genomes for metagenomic binning, comparative biology and taxonomic classification.</title>
        <authorList>
            <person name="Goeker M."/>
        </authorList>
    </citation>
    <scope>NUCLEOTIDE SEQUENCE [LARGE SCALE GENOMIC DNA]</scope>
    <source>
        <strain evidence="1 2">DSM 19792</strain>
    </source>
</reference>
<organism evidence="1 2">
    <name type="scientific">Undibacterium pigrum</name>
    <dbReference type="NCBI Taxonomy" id="401470"/>
    <lineage>
        <taxon>Bacteria</taxon>
        <taxon>Pseudomonadati</taxon>
        <taxon>Pseudomonadota</taxon>
        <taxon>Betaproteobacteria</taxon>
        <taxon>Burkholderiales</taxon>
        <taxon>Oxalobacteraceae</taxon>
        <taxon>Undibacterium</taxon>
    </lineage>
</organism>
<evidence type="ECO:0008006" key="3">
    <source>
        <dbReference type="Google" id="ProtNLM"/>
    </source>
</evidence>
<accession>A0A318J4E0</accession>
<protein>
    <recommendedName>
        <fullName evidence="3">HEAT repeat protein</fullName>
    </recommendedName>
</protein>
<proteinExistence type="predicted"/>
<gene>
    <name evidence="1" type="ORF">DFR42_105296</name>
</gene>
<dbReference type="RefSeq" id="WP_110256172.1">
    <property type="nucleotide sequence ID" value="NZ_QJKB01000005.1"/>
</dbReference>
<dbReference type="Gene3D" id="1.25.10.10">
    <property type="entry name" value="Leucine-rich Repeat Variant"/>
    <property type="match status" value="1"/>
</dbReference>
<sequence>MDINFHHRIQLLFKRENTVPASRLSRSDVKMHADYFMIEDSAFYEAFLDWRTGATIDSSKIASLSAQTAVYHLRHRDGYVREFCLRVLIAQEQPSAFSAIVNRLNDYVSGIRELAELTMQDWLGKLAAAEIITALPDIYALRKQSRSNAEKIMESVVTRLSSPDNHAMILTGLTSDQHQIRKLCWQLALRLFDWTPLEKVMQAIATRDVLVTMAASPEVANLADDDVLMLYGMLNKINSMHLRRMVLLTTRQRQLRPTDEVLALALWDNSYTVRTMARTWAGKEAEKLSVAYREMLANTPFVRKKLLALEGIRQQKSASSLELVASLLKDEHPSLRKAALQTACKIDPSSLPVYLHACLNDSSMTVFKQCLQIAINSGDLLEFTALEQLARHKQADAVFFLHILDYAVHITPWYSLHIASLTELADDQVKTTIKRALHSFLYHWSRRTIYGQPSSLQYHAIMHWLTPDKLDSLKQVGSELRFALDAEMSRQATARNK</sequence>
<dbReference type="InterPro" id="IPR011989">
    <property type="entry name" value="ARM-like"/>
</dbReference>
<dbReference type="AlphaFoldDB" id="A0A318J4E0"/>
<name>A0A318J4E0_9BURK</name>
<dbReference type="EMBL" id="QJKB01000005">
    <property type="protein sequence ID" value="PXX42638.1"/>
    <property type="molecule type" value="Genomic_DNA"/>
</dbReference>
<evidence type="ECO:0000313" key="2">
    <source>
        <dbReference type="Proteomes" id="UP000247792"/>
    </source>
</evidence>
<keyword evidence="2" id="KW-1185">Reference proteome</keyword>
<dbReference type="Proteomes" id="UP000247792">
    <property type="component" value="Unassembled WGS sequence"/>
</dbReference>
<comment type="caution">
    <text evidence="1">The sequence shown here is derived from an EMBL/GenBank/DDBJ whole genome shotgun (WGS) entry which is preliminary data.</text>
</comment>
<dbReference type="SUPFAM" id="SSF48371">
    <property type="entry name" value="ARM repeat"/>
    <property type="match status" value="1"/>
</dbReference>
<evidence type="ECO:0000313" key="1">
    <source>
        <dbReference type="EMBL" id="PXX42638.1"/>
    </source>
</evidence>